<evidence type="ECO:0000313" key="2">
    <source>
        <dbReference type="Proteomes" id="UP001148614"/>
    </source>
</evidence>
<reference evidence="1" key="1">
    <citation type="submission" date="2022-07" db="EMBL/GenBank/DDBJ databases">
        <title>Genome Sequence of Xylaria arbuscula.</title>
        <authorList>
            <person name="Buettner E."/>
        </authorList>
    </citation>
    <scope>NUCLEOTIDE SEQUENCE</scope>
    <source>
        <strain evidence="1">VT107</strain>
    </source>
</reference>
<organism evidence="1 2">
    <name type="scientific">Xylaria arbuscula</name>
    <dbReference type="NCBI Taxonomy" id="114810"/>
    <lineage>
        <taxon>Eukaryota</taxon>
        <taxon>Fungi</taxon>
        <taxon>Dikarya</taxon>
        <taxon>Ascomycota</taxon>
        <taxon>Pezizomycotina</taxon>
        <taxon>Sordariomycetes</taxon>
        <taxon>Xylariomycetidae</taxon>
        <taxon>Xylariales</taxon>
        <taxon>Xylariaceae</taxon>
        <taxon>Xylaria</taxon>
    </lineage>
</organism>
<dbReference type="EMBL" id="JANPWZ010003228">
    <property type="protein sequence ID" value="KAJ3553693.1"/>
    <property type="molecule type" value="Genomic_DNA"/>
</dbReference>
<proteinExistence type="predicted"/>
<gene>
    <name evidence="1" type="ORF">NPX13_g10825</name>
</gene>
<dbReference type="InterPro" id="IPR039261">
    <property type="entry name" value="FNR_nucleotide-bd"/>
</dbReference>
<dbReference type="AlphaFoldDB" id="A0A9W8N3U2"/>
<sequence length="243" mass="27463">MFCVTDASKSIRGLKIGQKLWLDGPYGPDLRLETCENLVLVAQGTGILGILPIALHIASRKRQDVQKTQPAAGLDVLEVELKEAEDERSRLEQGYRPADQARLTRLKDKITGLREILNAKGATRESCFRDLTRRITILWVPDHNSQARWVGKQIQLLQDLDPVRTLVVLWCIFPSPKTADPLFQPSDYFICLYPPDPSNDTTINPTPDFRDLFRERLNNEAHVPGRFAIPAGIQTLKKPCDLK</sequence>
<comment type="caution">
    <text evidence="1">The sequence shown here is derived from an EMBL/GenBank/DDBJ whole genome shotgun (WGS) entry which is preliminary data.</text>
</comment>
<protein>
    <submittedName>
        <fullName evidence="1">Uncharacterized protein</fullName>
    </submittedName>
</protein>
<name>A0A9W8N3U2_9PEZI</name>
<keyword evidence="2" id="KW-1185">Reference proteome</keyword>
<dbReference type="VEuPathDB" id="FungiDB:F4678DRAFT_416913"/>
<dbReference type="Gene3D" id="3.40.50.80">
    <property type="entry name" value="Nucleotide-binding domain of ferredoxin-NADP reductase (FNR) module"/>
    <property type="match status" value="1"/>
</dbReference>
<dbReference type="Proteomes" id="UP001148614">
    <property type="component" value="Unassembled WGS sequence"/>
</dbReference>
<evidence type="ECO:0000313" key="1">
    <source>
        <dbReference type="EMBL" id="KAJ3553693.1"/>
    </source>
</evidence>
<accession>A0A9W8N3U2</accession>